<dbReference type="GO" id="GO:0000324">
    <property type="term" value="C:fungal-type vacuole"/>
    <property type="evidence" value="ECO:0007669"/>
    <property type="project" value="EnsemblFungi"/>
</dbReference>
<dbReference type="EC" id="4.2.1.134" evidence="4 14"/>
<dbReference type="VEuPathDB" id="FungiDB:T552_00910"/>
<evidence type="ECO:0000256" key="6">
    <source>
        <dbReference type="ARBA" id="ARBA00022692"/>
    </source>
</evidence>
<dbReference type="RefSeq" id="XP_018226689.1">
    <property type="nucleotide sequence ID" value="XM_018369506.1"/>
</dbReference>
<evidence type="ECO:0000256" key="8">
    <source>
        <dbReference type="ARBA" id="ARBA00022989"/>
    </source>
</evidence>
<keyword evidence="11 14" id="KW-0275">Fatty acid biosynthesis</keyword>
<organism evidence="15 16">
    <name type="scientific">Pneumocystis carinii (strain B80)</name>
    <name type="common">Rat pneumocystis pneumonia agent</name>
    <name type="synonym">Pneumocystis carinii f. sp. carinii</name>
    <dbReference type="NCBI Taxonomy" id="1408658"/>
    <lineage>
        <taxon>Eukaryota</taxon>
        <taxon>Fungi</taxon>
        <taxon>Dikarya</taxon>
        <taxon>Ascomycota</taxon>
        <taxon>Taphrinomycotina</taxon>
        <taxon>Pneumocystomycetes</taxon>
        <taxon>Pneumocystaceae</taxon>
        <taxon>Pneumocystis</taxon>
    </lineage>
</organism>
<feature type="transmembrane region" description="Helical" evidence="14">
    <location>
        <begin position="91"/>
        <end position="114"/>
    </location>
</feature>
<evidence type="ECO:0000256" key="10">
    <source>
        <dbReference type="ARBA" id="ARBA00023136"/>
    </source>
</evidence>
<evidence type="ECO:0000256" key="1">
    <source>
        <dbReference type="ARBA" id="ARBA00004141"/>
    </source>
</evidence>
<keyword evidence="10 14" id="KW-0472">Membrane</keyword>
<evidence type="ECO:0000313" key="15">
    <source>
        <dbReference type="EMBL" id="KTW29702.1"/>
    </source>
</evidence>
<gene>
    <name evidence="15" type="ORF">T552_00910</name>
</gene>
<comment type="caution">
    <text evidence="15">The sequence shown here is derived from an EMBL/GenBank/DDBJ whole genome shotgun (WGS) entry which is preliminary data.</text>
</comment>
<evidence type="ECO:0000256" key="14">
    <source>
        <dbReference type="RuleBase" id="RU363109"/>
    </source>
</evidence>
<dbReference type="AlphaFoldDB" id="A0A0W4ZN02"/>
<evidence type="ECO:0000256" key="12">
    <source>
        <dbReference type="ARBA" id="ARBA00023239"/>
    </source>
</evidence>
<dbReference type="GO" id="GO:0007034">
    <property type="term" value="P:vacuolar transport"/>
    <property type="evidence" value="ECO:0007669"/>
    <property type="project" value="EnsemblFungi"/>
</dbReference>
<evidence type="ECO:0000256" key="7">
    <source>
        <dbReference type="ARBA" id="ARBA00022832"/>
    </source>
</evidence>
<dbReference type="PANTHER" id="PTHR11035:SF3">
    <property type="entry name" value="VERY-LONG-CHAIN (3R)-3-HYDROXYACYL-COA DEHYDRATASE"/>
    <property type="match status" value="1"/>
</dbReference>
<dbReference type="OrthoDB" id="46988at2759"/>
<dbReference type="GO" id="GO:0005789">
    <property type="term" value="C:endoplasmic reticulum membrane"/>
    <property type="evidence" value="ECO:0007669"/>
    <property type="project" value="UniProtKB-SubCell"/>
</dbReference>
<keyword evidence="5 14" id="KW-0444">Lipid biosynthesis</keyword>
<dbReference type="GO" id="GO:0030497">
    <property type="term" value="P:fatty acid elongation"/>
    <property type="evidence" value="ECO:0007669"/>
    <property type="project" value="EnsemblFungi"/>
</dbReference>
<keyword evidence="6 14" id="KW-0812">Transmembrane</keyword>
<feature type="transmembrane region" description="Helical" evidence="14">
    <location>
        <begin position="12"/>
        <end position="40"/>
    </location>
</feature>
<comment type="caution">
    <text evidence="14">Lacks conserved residue(s) required for the propagation of feature annotation.</text>
</comment>
<dbReference type="GO" id="GO:0102158">
    <property type="term" value="F:very-long-chain (3R)-3-hydroxyacyl-CoA dehydratase activity"/>
    <property type="evidence" value="ECO:0007669"/>
    <property type="project" value="UniProtKB-EC"/>
</dbReference>
<evidence type="ECO:0000256" key="3">
    <source>
        <dbReference type="ARBA" id="ARBA00007811"/>
    </source>
</evidence>
<evidence type="ECO:0000256" key="11">
    <source>
        <dbReference type="ARBA" id="ARBA00023160"/>
    </source>
</evidence>
<evidence type="ECO:0000256" key="4">
    <source>
        <dbReference type="ARBA" id="ARBA00013122"/>
    </source>
</evidence>
<dbReference type="GO" id="GO:0042761">
    <property type="term" value="P:very long-chain fatty acid biosynthetic process"/>
    <property type="evidence" value="ECO:0007669"/>
    <property type="project" value="TreeGrafter"/>
</dbReference>
<comment type="similarity">
    <text evidence="3 14">Belongs to the very long-chain fatty acids dehydratase HACD family.</text>
</comment>
<comment type="subcellular location">
    <subcellularLocation>
        <location evidence="14">Endoplasmic reticulum membrane</location>
        <topology evidence="14">Multi-pass membrane protein</topology>
    </subcellularLocation>
    <subcellularLocation>
        <location evidence="1">Membrane</location>
        <topology evidence="1">Multi-pass membrane protein</topology>
    </subcellularLocation>
</comment>
<evidence type="ECO:0000256" key="2">
    <source>
        <dbReference type="ARBA" id="ARBA00005194"/>
    </source>
</evidence>
<name>A0A0W4ZN02_PNEC8</name>
<dbReference type="PANTHER" id="PTHR11035">
    <property type="entry name" value="VERY-LONG-CHAIN (3R)-3-HYDROXYACYL-COA DEHYDRATASE"/>
    <property type="match status" value="1"/>
</dbReference>
<keyword evidence="16" id="KW-1185">Reference proteome</keyword>
<dbReference type="UniPathway" id="UPA00094"/>
<dbReference type="Pfam" id="PF04387">
    <property type="entry name" value="PTPLA"/>
    <property type="match status" value="1"/>
</dbReference>
<protein>
    <recommendedName>
        <fullName evidence="4 14">Very-long-chain (3R)-3-hydroxyacyl-CoA dehydratase</fullName>
        <ecNumber evidence="4 14">4.2.1.134</ecNumber>
    </recommendedName>
</protein>
<dbReference type="GeneID" id="28935708"/>
<dbReference type="EMBL" id="LFVZ01000004">
    <property type="protein sequence ID" value="KTW29702.1"/>
    <property type="molecule type" value="Genomic_DNA"/>
</dbReference>
<sequence>MSKHLQFWRFHFYLAGITSSPVFTTIIQVSSRLLLCWGILNVYPPIVLKTSAFFSMSYAWSITEIVRYSYYASIVFPPIQMTYSLILRYNLFYILYPLGTSSEILLIWKTLAYINHEKHAYTLVLKGILMIYIPGFYIMYRHMIHQRRK</sequence>
<feature type="transmembrane region" description="Helical" evidence="14">
    <location>
        <begin position="120"/>
        <end position="140"/>
    </location>
</feature>
<comment type="function">
    <text evidence="14">Catalyzes the third of the four reactions of the long-chain fatty acids elongation cycle. This endoplasmic reticulum-bound enzymatic process, allows the addition of two carbons to the chain of long- and very long-chain fatty acids/VLCFAs per cycle. This enzyme catalyzes the dehydration of the 3-hydroxyacyl-CoA intermediate into trans-2,3-enoyl-CoA, within each cycle of fatty acid elongation. Thereby, it participates to the production of VLCFAs of different chain lengths that are involved in multiple biological processes as precursors of membrane lipids and lipid mediators.</text>
</comment>
<comment type="catalytic activity">
    <reaction evidence="13 14">
        <text>a very-long-chain (3R)-3-hydroxyacyl-CoA = a very-long-chain (2E)-enoyl-CoA + H2O</text>
        <dbReference type="Rhea" id="RHEA:45812"/>
        <dbReference type="ChEBI" id="CHEBI:15377"/>
        <dbReference type="ChEBI" id="CHEBI:83728"/>
        <dbReference type="ChEBI" id="CHEBI:85440"/>
        <dbReference type="EC" id="4.2.1.134"/>
    </reaction>
</comment>
<accession>A0A0W4ZN02</accession>
<keyword evidence="7 14" id="KW-0276">Fatty acid metabolism</keyword>
<dbReference type="GO" id="GO:0030148">
    <property type="term" value="P:sphingolipid biosynthetic process"/>
    <property type="evidence" value="ECO:0007669"/>
    <property type="project" value="EnsemblFungi"/>
</dbReference>
<keyword evidence="8 14" id="KW-1133">Transmembrane helix</keyword>
<proteinExistence type="inferred from homology"/>
<dbReference type="Proteomes" id="UP000054454">
    <property type="component" value="Unassembled WGS sequence"/>
</dbReference>
<evidence type="ECO:0000256" key="13">
    <source>
        <dbReference type="ARBA" id="ARBA00036671"/>
    </source>
</evidence>
<evidence type="ECO:0000256" key="5">
    <source>
        <dbReference type="ARBA" id="ARBA00022516"/>
    </source>
</evidence>
<keyword evidence="9 14" id="KW-0443">Lipid metabolism</keyword>
<keyword evidence="14" id="KW-0256">Endoplasmic reticulum</keyword>
<comment type="pathway">
    <text evidence="2 14">Lipid metabolism; fatty acid biosynthesis.</text>
</comment>
<evidence type="ECO:0000313" key="16">
    <source>
        <dbReference type="Proteomes" id="UP000054454"/>
    </source>
</evidence>
<reference evidence="16" key="1">
    <citation type="journal article" date="2016" name="Nat. Commun.">
        <title>Genome analysis of three Pneumocystis species reveals adaptation mechanisms to life exclusively in mammalian hosts.</title>
        <authorList>
            <person name="Ma L."/>
            <person name="Chen Z."/>
            <person name="Huang D.W."/>
            <person name="Kutty G."/>
            <person name="Ishihara M."/>
            <person name="Wang H."/>
            <person name="Abouelleil A."/>
            <person name="Bishop L."/>
            <person name="Davey E."/>
            <person name="Deng R."/>
            <person name="Deng X."/>
            <person name="Fan L."/>
            <person name="Fantoni G."/>
            <person name="Fitzgerald M."/>
            <person name="Gogineni E."/>
            <person name="Goldberg J.M."/>
            <person name="Handley G."/>
            <person name="Hu X."/>
            <person name="Huber C."/>
            <person name="Jiao X."/>
            <person name="Jones K."/>
            <person name="Levin J.Z."/>
            <person name="Liu Y."/>
            <person name="Macdonald P."/>
            <person name="Melnikov A."/>
            <person name="Raley C."/>
            <person name="Sassi M."/>
            <person name="Sherman B.T."/>
            <person name="Song X."/>
            <person name="Sykes S."/>
            <person name="Tran B."/>
            <person name="Walsh L."/>
            <person name="Xia Y."/>
            <person name="Yang J."/>
            <person name="Young S."/>
            <person name="Zeng Q."/>
            <person name="Zheng X."/>
            <person name="Stephens R."/>
            <person name="Nusbaum C."/>
            <person name="Birren B.W."/>
            <person name="Azadi P."/>
            <person name="Lempicki R.A."/>
            <person name="Cuomo C.A."/>
            <person name="Kovacs J.A."/>
        </authorList>
    </citation>
    <scope>NUCLEOTIDE SEQUENCE [LARGE SCALE GENOMIC DNA]</scope>
    <source>
        <strain evidence="16">B80</strain>
    </source>
</reference>
<dbReference type="InterPro" id="IPR007482">
    <property type="entry name" value="Tyr_Pase-like_PTPLA"/>
</dbReference>
<keyword evidence="12 14" id="KW-0456">Lyase</keyword>
<evidence type="ECO:0000256" key="9">
    <source>
        <dbReference type="ARBA" id="ARBA00023098"/>
    </source>
</evidence>